<evidence type="ECO:0000313" key="5">
    <source>
        <dbReference type="Proteomes" id="UP000724874"/>
    </source>
</evidence>
<dbReference type="Pfam" id="PF02252">
    <property type="entry name" value="PA28_C"/>
    <property type="match status" value="1"/>
</dbReference>
<comment type="caution">
    <text evidence="4">The sequence shown here is derived from an EMBL/GenBank/DDBJ whole genome shotgun (WGS) entry which is preliminary data.</text>
</comment>
<dbReference type="GO" id="GO:0061136">
    <property type="term" value="P:regulation of proteasomal protein catabolic process"/>
    <property type="evidence" value="ECO:0007669"/>
    <property type="project" value="TreeGrafter"/>
</dbReference>
<proteinExistence type="inferred from homology"/>
<dbReference type="InterPro" id="IPR036252">
    <property type="entry name" value="Proteasome_activ_sf"/>
</dbReference>
<sequence>MLRLLPQKIIELHRIVEDTSSSDGEPLRKKRKCCLIAEGEKDDAQTLITSVHDARSQHLEMIVKKECDVIIQLMDLLKLWSILSSPKSDGASINSVLQIHQQDILEECHSAQVSALKIRDTIRANYLSRAKISSKIIKYPAIDDYKDALLEHDEQQLCLVKQHLRDIRNMYVTLNDMTRKNPATRDIVRRSRS</sequence>
<feature type="domain" description="Proteasome activator PA28 C-terminal" evidence="3">
    <location>
        <begin position="59"/>
        <end position="181"/>
    </location>
</feature>
<comment type="similarity">
    <text evidence="1">Belongs to the PA28 family.</text>
</comment>
<dbReference type="GO" id="GO:0008537">
    <property type="term" value="C:proteasome activator complex"/>
    <property type="evidence" value="ECO:0007669"/>
    <property type="project" value="InterPro"/>
</dbReference>
<dbReference type="OrthoDB" id="6591885at2759"/>
<name>A0A9P5TUM6_GYMJU</name>
<keyword evidence="2 4" id="KW-0647">Proteasome</keyword>
<evidence type="ECO:0000256" key="1">
    <source>
        <dbReference type="ARBA" id="ARBA00005883"/>
    </source>
</evidence>
<dbReference type="AlphaFoldDB" id="A0A9P5TUM6"/>
<dbReference type="Proteomes" id="UP000724874">
    <property type="component" value="Unassembled WGS sequence"/>
</dbReference>
<dbReference type="EMBL" id="JADNYJ010000002">
    <property type="protein sequence ID" value="KAF8913064.1"/>
    <property type="molecule type" value="Genomic_DNA"/>
</dbReference>
<dbReference type="InterPro" id="IPR009077">
    <property type="entry name" value="Proteasome_activ_PA28"/>
</dbReference>
<evidence type="ECO:0000313" key="4">
    <source>
        <dbReference type="EMBL" id="KAF8913064.1"/>
    </source>
</evidence>
<protein>
    <submittedName>
        <fullName evidence="4">Proteasome activator pa28 beta subunit-domain-containing protein</fullName>
    </submittedName>
</protein>
<dbReference type="PANTHER" id="PTHR10660">
    <property type="entry name" value="PROTEASOME REGULATOR PA28"/>
    <property type="match status" value="1"/>
</dbReference>
<dbReference type="Gene3D" id="1.20.120.180">
    <property type="entry name" value="Proteasome activator pa28, C-terminal domain"/>
    <property type="match status" value="1"/>
</dbReference>
<dbReference type="InterPro" id="IPR003186">
    <property type="entry name" value="PA28_C"/>
</dbReference>
<dbReference type="PANTHER" id="PTHR10660:SF2">
    <property type="entry name" value="LD45860P"/>
    <property type="match status" value="1"/>
</dbReference>
<keyword evidence="5" id="KW-1185">Reference proteome</keyword>
<dbReference type="GO" id="GO:0005737">
    <property type="term" value="C:cytoplasm"/>
    <property type="evidence" value="ECO:0007669"/>
    <property type="project" value="TreeGrafter"/>
</dbReference>
<dbReference type="InterPro" id="IPR036997">
    <property type="entry name" value="PA28_C_sf"/>
</dbReference>
<gene>
    <name evidence="4" type="ORF">CPB84DRAFT_1760263</name>
</gene>
<dbReference type="GO" id="GO:2000045">
    <property type="term" value="P:regulation of G1/S transition of mitotic cell cycle"/>
    <property type="evidence" value="ECO:0007669"/>
    <property type="project" value="TreeGrafter"/>
</dbReference>
<dbReference type="GO" id="GO:0061133">
    <property type="term" value="F:endopeptidase activator activity"/>
    <property type="evidence" value="ECO:0007669"/>
    <property type="project" value="TreeGrafter"/>
</dbReference>
<dbReference type="GO" id="GO:0005654">
    <property type="term" value="C:nucleoplasm"/>
    <property type="evidence" value="ECO:0007669"/>
    <property type="project" value="TreeGrafter"/>
</dbReference>
<evidence type="ECO:0000256" key="2">
    <source>
        <dbReference type="ARBA" id="ARBA00022942"/>
    </source>
</evidence>
<dbReference type="SUPFAM" id="SSF47216">
    <property type="entry name" value="Proteasome activator"/>
    <property type="match status" value="1"/>
</dbReference>
<organism evidence="4 5">
    <name type="scientific">Gymnopilus junonius</name>
    <name type="common">Spectacular rustgill mushroom</name>
    <name type="synonym">Gymnopilus spectabilis subsp. junonius</name>
    <dbReference type="NCBI Taxonomy" id="109634"/>
    <lineage>
        <taxon>Eukaryota</taxon>
        <taxon>Fungi</taxon>
        <taxon>Dikarya</taxon>
        <taxon>Basidiomycota</taxon>
        <taxon>Agaricomycotina</taxon>
        <taxon>Agaricomycetes</taxon>
        <taxon>Agaricomycetidae</taxon>
        <taxon>Agaricales</taxon>
        <taxon>Agaricineae</taxon>
        <taxon>Hymenogastraceae</taxon>
        <taxon>Gymnopilus</taxon>
    </lineage>
</organism>
<evidence type="ECO:0000259" key="3">
    <source>
        <dbReference type="Pfam" id="PF02252"/>
    </source>
</evidence>
<accession>A0A9P5TUM6</accession>
<reference evidence="4" key="1">
    <citation type="submission" date="2020-11" db="EMBL/GenBank/DDBJ databases">
        <authorList>
            <consortium name="DOE Joint Genome Institute"/>
            <person name="Ahrendt S."/>
            <person name="Riley R."/>
            <person name="Andreopoulos W."/>
            <person name="LaButti K."/>
            <person name="Pangilinan J."/>
            <person name="Ruiz-duenas F.J."/>
            <person name="Barrasa J.M."/>
            <person name="Sanchez-Garcia M."/>
            <person name="Camarero S."/>
            <person name="Miyauchi S."/>
            <person name="Serrano A."/>
            <person name="Linde D."/>
            <person name="Babiker R."/>
            <person name="Drula E."/>
            <person name="Ayuso-Fernandez I."/>
            <person name="Pacheco R."/>
            <person name="Padilla G."/>
            <person name="Ferreira P."/>
            <person name="Barriuso J."/>
            <person name="Kellner H."/>
            <person name="Castanera R."/>
            <person name="Alfaro M."/>
            <person name="Ramirez L."/>
            <person name="Pisabarro A.G."/>
            <person name="Kuo A."/>
            <person name="Tritt A."/>
            <person name="Lipzen A."/>
            <person name="He G."/>
            <person name="Yan M."/>
            <person name="Ng V."/>
            <person name="Cullen D."/>
            <person name="Martin F."/>
            <person name="Rosso M.-N."/>
            <person name="Henrissat B."/>
            <person name="Hibbett D."/>
            <person name="Martinez A.T."/>
            <person name="Grigoriev I.V."/>
        </authorList>
    </citation>
    <scope>NUCLEOTIDE SEQUENCE</scope>
    <source>
        <strain evidence="4">AH 44721</strain>
    </source>
</reference>